<protein>
    <submittedName>
        <fullName evidence="2">Uncharacterized protein</fullName>
    </submittedName>
</protein>
<proteinExistence type="predicted"/>
<evidence type="ECO:0000256" key="1">
    <source>
        <dbReference type="SAM" id="SignalP"/>
    </source>
</evidence>
<dbReference type="Proteomes" id="UP000318733">
    <property type="component" value="Unassembled WGS sequence"/>
</dbReference>
<sequence>MKRLILLPGLLLLAGTALLAQVSPPKKLGTVQLINMRAPSPIKIDGKLNEWNGNFQAYNKNTRIFYIISNDDKNLYLAVKSTDFTTTAKIIAGGVTLALNKQDKKSEKDAYSFTFPVIENPQRLSGGFGNRIEQRNAGADSEMMKAVHERTINAAKVIKVLGVKGITDTLISIYNEHGIKAAINFDNDGITYELKVPLPLLDISVDDAKEMAYNIKLNGLQLNNPGGGPPGGGGGGGGGRNALDFQDLVSPCDFWAKYTLAKQ</sequence>
<dbReference type="RefSeq" id="WP_144247030.1">
    <property type="nucleotide sequence ID" value="NZ_VLPK01000001.1"/>
</dbReference>
<keyword evidence="1" id="KW-0732">Signal</keyword>
<keyword evidence="3" id="KW-1185">Reference proteome</keyword>
<evidence type="ECO:0000313" key="3">
    <source>
        <dbReference type="Proteomes" id="UP000318733"/>
    </source>
</evidence>
<comment type="caution">
    <text evidence="2">The sequence shown here is derived from an EMBL/GenBank/DDBJ whole genome shotgun (WGS) entry which is preliminary data.</text>
</comment>
<feature type="signal peptide" evidence="1">
    <location>
        <begin position="1"/>
        <end position="19"/>
    </location>
</feature>
<organism evidence="2 3">
    <name type="scientific">Mucilaginibacter corticis</name>
    <dbReference type="NCBI Taxonomy" id="2597670"/>
    <lineage>
        <taxon>Bacteria</taxon>
        <taxon>Pseudomonadati</taxon>
        <taxon>Bacteroidota</taxon>
        <taxon>Sphingobacteriia</taxon>
        <taxon>Sphingobacteriales</taxon>
        <taxon>Sphingobacteriaceae</taxon>
        <taxon>Mucilaginibacter</taxon>
    </lineage>
</organism>
<dbReference type="OrthoDB" id="1523672at2"/>
<gene>
    <name evidence="2" type="ORF">FO440_04540</name>
</gene>
<dbReference type="SUPFAM" id="SSF49344">
    <property type="entry name" value="CBD9-like"/>
    <property type="match status" value="1"/>
</dbReference>
<dbReference type="Gene3D" id="2.60.40.1190">
    <property type="match status" value="1"/>
</dbReference>
<feature type="chain" id="PRO_5022006141" evidence="1">
    <location>
        <begin position="20"/>
        <end position="263"/>
    </location>
</feature>
<evidence type="ECO:0000313" key="2">
    <source>
        <dbReference type="EMBL" id="TSJ43464.1"/>
    </source>
</evidence>
<dbReference type="EMBL" id="VLPK01000001">
    <property type="protein sequence ID" value="TSJ43464.1"/>
    <property type="molecule type" value="Genomic_DNA"/>
</dbReference>
<reference evidence="2 3" key="1">
    <citation type="submission" date="2019-07" db="EMBL/GenBank/DDBJ databases">
        <authorList>
            <person name="Huq M.A."/>
        </authorList>
    </citation>
    <scope>NUCLEOTIDE SEQUENCE [LARGE SCALE GENOMIC DNA]</scope>
    <source>
        <strain evidence="2 3">MAH-19</strain>
    </source>
</reference>
<dbReference type="AlphaFoldDB" id="A0A556MU36"/>
<name>A0A556MU36_9SPHI</name>
<accession>A0A556MU36</accession>